<evidence type="ECO:0008006" key="5">
    <source>
        <dbReference type="Google" id="ProtNLM"/>
    </source>
</evidence>
<dbReference type="GO" id="GO:0008356">
    <property type="term" value="P:asymmetric cell division"/>
    <property type="evidence" value="ECO:0007669"/>
    <property type="project" value="InterPro"/>
</dbReference>
<feature type="coiled-coil region" evidence="1">
    <location>
        <begin position="323"/>
        <end position="350"/>
    </location>
</feature>
<gene>
    <name evidence="3" type="ORF">GH714_043859</name>
</gene>
<organism evidence="3 4">
    <name type="scientific">Hevea brasiliensis</name>
    <name type="common">Para rubber tree</name>
    <name type="synonym">Siphonia brasiliensis</name>
    <dbReference type="NCBI Taxonomy" id="3981"/>
    <lineage>
        <taxon>Eukaryota</taxon>
        <taxon>Viridiplantae</taxon>
        <taxon>Streptophyta</taxon>
        <taxon>Embryophyta</taxon>
        <taxon>Tracheophyta</taxon>
        <taxon>Spermatophyta</taxon>
        <taxon>Magnoliopsida</taxon>
        <taxon>eudicotyledons</taxon>
        <taxon>Gunneridae</taxon>
        <taxon>Pentapetalae</taxon>
        <taxon>rosids</taxon>
        <taxon>fabids</taxon>
        <taxon>Malpighiales</taxon>
        <taxon>Euphorbiaceae</taxon>
        <taxon>Crotonoideae</taxon>
        <taxon>Micrandreae</taxon>
        <taxon>Hevea</taxon>
    </lineage>
</organism>
<comment type="caution">
    <text evidence="3">The sequence shown here is derived from an EMBL/GenBank/DDBJ whole genome shotgun (WGS) entry which is preliminary data.</text>
</comment>
<keyword evidence="4" id="KW-1185">Reference proteome</keyword>
<proteinExistence type="predicted"/>
<feature type="region of interest" description="Disordered" evidence="2">
    <location>
        <begin position="517"/>
        <end position="551"/>
    </location>
</feature>
<protein>
    <recommendedName>
        <fullName evidence="5">Pericentriolar material 1 protein</fullName>
    </recommendedName>
</protein>
<evidence type="ECO:0000256" key="1">
    <source>
        <dbReference type="SAM" id="Coils"/>
    </source>
</evidence>
<accession>A0A6A6K0L5</accession>
<reference evidence="3 4" key="1">
    <citation type="journal article" date="2020" name="Mol. Plant">
        <title>The Chromosome-Based Rubber Tree Genome Provides New Insights into Spurge Genome Evolution and Rubber Biosynthesis.</title>
        <authorList>
            <person name="Liu J."/>
            <person name="Shi C."/>
            <person name="Shi C.C."/>
            <person name="Li W."/>
            <person name="Zhang Q.J."/>
            <person name="Zhang Y."/>
            <person name="Li K."/>
            <person name="Lu H.F."/>
            <person name="Shi C."/>
            <person name="Zhu S.T."/>
            <person name="Xiao Z.Y."/>
            <person name="Nan H."/>
            <person name="Yue Y."/>
            <person name="Zhu X.G."/>
            <person name="Wu Y."/>
            <person name="Hong X.N."/>
            <person name="Fan G.Y."/>
            <person name="Tong Y."/>
            <person name="Zhang D."/>
            <person name="Mao C.L."/>
            <person name="Liu Y.L."/>
            <person name="Hao S.J."/>
            <person name="Liu W.Q."/>
            <person name="Lv M.Q."/>
            <person name="Zhang H.B."/>
            <person name="Liu Y."/>
            <person name="Hu-Tang G.R."/>
            <person name="Wang J.P."/>
            <person name="Wang J.H."/>
            <person name="Sun Y.H."/>
            <person name="Ni S.B."/>
            <person name="Chen W.B."/>
            <person name="Zhang X.C."/>
            <person name="Jiao Y.N."/>
            <person name="Eichler E.E."/>
            <person name="Li G.H."/>
            <person name="Liu X."/>
            <person name="Gao L.Z."/>
        </authorList>
    </citation>
    <scope>NUCLEOTIDE SEQUENCE [LARGE SCALE GENOMIC DNA]</scope>
    <source>
        <strain evidence="4">cv. GT1</strain>
        <tissue evidence="3">Leaf</tissue>
    </source>
</reference>
<name>A0A6A6K0L5_HEVBR</name>
<dbReference type="Proteomes" id="UP000467840">
    <property type="component" value="Unassembled WGS sequence"/>
</dbReference>
<dbReference type="EMBL" id="JAAGAX010000367">
    <property type="protein sequence ID" value="KAF2282330.1"/>
    <property type="molecule type" value="Genomic_DNA"/>
</dbReference>
<dbReference type="PANTHER" id="PTHR33476">
    <property type="entry name" value="EMB|CAB62613.1"/>
    <property type="match status" value="1"/>
</dbReference>
<keyword evidence="1" id="KW-0175">Coiled coil</keyword>
<evidence type="ECO:0000313" key="4">
    <source>
        <dbReference type="Proteomes" id="UP000467840"/>
    </source>
</evidence>
<dbReference type="AlphaFoldDB" id="A0A6A6K0L5"/>
<dbReference type="InterPro" id="IPR040348">
    <property type="entry name" value="POLAR-like"/>
</dbReference>
<sequence>MDLWVFGAAAAAGYIAKHWQYVSRVRDSLLEPGPSKCEKNETPSCPFRRLTRRRKLAENTSTGERLSDMYKLDDASEAEGSTSGYEDNVLSFSSLSLGFSTDENLKESEGGNVVGGDMGDNSGGPCISEVNFFNDSTRKRSSLRIKHIYGHFIKPLSSLESCLMAQLYKEHTKMEEYVLRVFPSPSTTKRPLLVIDGNQTINRVNGHSFSAQISTDNNRLHKEENVCGVPPLPKTSALDAPNKIKSKTGKGHDKRYSNFHKAGSERRFDSQNGILLTPSMARRSLMHDLILFLSSGSFDQTILFCLGICVGIASSLLANRREVNKLKNFLKQKENLVQDLQEELEMKDSLTVKELADENYESQGTCENAFHYRAPIPVVSVHNMDSSINNDGKESPYEKAEETSEDMSKIEAELEAELERLGLNMNLSNLERRLSDLVELDSDFVADFAQGELREDMVNGRTVVELESDRDASGTSTTHTGNYTVSPRELSLCLHEVIQSRLEKRVKKLEMALQNSERKLQLRESERKNVSSKLSNGELRYSSGEETEENFNSTAQPLVMNLSGEALDAYNEAYEELMKINESEEDDSPSWVYENNHEGGIPPFNESILWGQNGAANDSLTHLTSNKEKPSRELYFNQLKASMERNPGIQELLYDGASEDENSDCSDEIEKQLIQQIVEKTRNGSPVVLNAQRWLFSMDDE</sequence>
<evidence type="ECO:0000256" key="2">
    <source>
        <dbReference type="SAM" id="MobiDB-lite"/>
    </source>
</evidence>
<feature type="compositionally biased region" description="Basic and acidic residues" evidence="2">
    <location>
        <begin position="517"/>
        <end position="529"/>
    </location>
</feature>
<evidence type="ECO:0000313" key="3">
    <source>
        <dbReference type="EMBL" id="KAF2282330.1"/>
    </source>
</evidence>
<dbReference type="PANTHER" id="PTHR33476:SF7">
    <property type="entry name" value="EMB|CAB62613.1"/>
    <property type="match status" value="1"/>
</dbReference>